<dbReference type="AlphaFoldDB" id="A0A917P3M3"/>
<evidence type="ECO:0000313" key="3">
    <source>
        <dbReference type="Proteomes" id="UP000657574"/>
    </source>
</evidence>
<sequence length="72" mass="7690">MTEKHHATHALLAPATLTPPPPPRIEVGATAQPRPVLDRWVRKAHAPMNPASTHIPAVACAQPKQSPSPPDQ</sequence>
<keyword evidence="3" id="KW-1185">Reference proteome</keyword>
<evidence type="ECO:0000256" key="1">
    <source>
        <dbReference type="SAM" id="MobiDB-lite"/>
    </source>
</evidence>
<evidence type="ECO:0000313" key="2">
    <source>
        <dbReference type="EMBL" id="GGJ55935.1"/>
    </source>
</evidence>
<reference evidence="2" key="2">
    <citation type="submission" date="2020-09" db="EMBL/GenBank/DDBJ databases">
        <authorList>
            <person name="Sun Q."/>
            <person name="Ohkuma M."/>
        </authorList>
    </citation>
    <scope>NUCLEOTIDE SEQUENCE</scope>
    <source>
        <strain evidence="2">JCM 3086</strain>
    </source>
</reference>
<feature type="region of interest" description="Disordered" evidence="1">
    <location>
        <begin position="1"/>
        <end position="33"/>
    </location>
</feature>
<organism evidence="2 3">
    <name type="scientific">Streptomyces brasiliensis</name>
    <dbReference type="NCBI Taxonomy" id="1954"/>
    <lineage>
        <taxon>Bacteria</taxon>
        <taxon>Bacillati</taxon>
        <taxon>Actinomycetota</taxon>
        <taxon>Actinomycetes</taxon>
        <taxon>Kitasatosporales</taxon>
        <taxon>Streptomycetaceae</taxon>
        <taxon>Streptomyces</taxon>
    </lineage>
</organism>
<feature type="region of interest" description="Disordered" evidence="1">
    <location>
        <begin position="49"/>
        <end position="72"/>
    </location>
</feature>
<accession>A0A917P3M3</accession>
<proteinExistence type="predicted"/>
<dbReference type="EMBL" id="BMQA01000050">
    <property type="protein sequence ID" value="GGJ55935.1"/>
    <property type="molecule type" value="Genomic_DNA"/>
</dbReference>
<gene>
    <name evidence="2" type="ORF">GCM10010121_078140</name>
</gene>
<name>A0A917P3M3_9ACTN</name>
<dbReference type="Proteomes" id="UP000657574">
    <property type="component" value="Unassembled WGS sequence"/>
</dbReference>
<comment type="caution">
    <text evidence="2">The sequence shown here is derived from an EMBL/GenBank/DDBJ whole genome shotgun (WGS) entry which is preliminary data.</text>
</comment>
<protein>
    <submittedName>
        <fullName evidence="2">Uncharacterized protein</fullName>
    </submittedName>
</protein>
<reference evidence="2" key="1">
    <citation type="journal article" date="2014" name="Int. J. Syst. Evol. Microbiol.">
        <title>Complete genome sequence of Corynebacterium casei LMG S-19264T (=DSM 44701T), isolated from a smear-ripened cheese.</title>
        <authorList>
            <consortium name="US DOE Joint Genome Institute (JGI-PGF)"/>
            <person name="Walter F."/>
            <person name="Albersmeier A."/>
            <person name="Kalinowski J."/>
            <person name="Ruckert C."/>
        </authorList>
    </citation>
    <scope>NUCLEOTIDE SEQUENCE</scope>
    <source>
        <strain evidence="2">JCM 3086</strain>
    </source>
</reference>